<dbReference type="InterPro" id="IPR036396">
    <property type="entry name" value="Cyt_P450_sf"/>
</dbReference>
<organism evidence="1 2">
    <name type="scientific">Ophiobolus disseminans</name>
    <dbReference type="NCBI Taxonomy" id="1469910"/>
    <lineage>
        <taxon>Eukaryota</taxon>
        <taxon>Fungi</taxon>
        <taxon>Dikarya</taxon>
        <taxon>Ascomycota</taxon>
        <taxon>Pezizomycotina</taxon>
        <taxon>Dothideomycetes</taxon>
        <taxon>Pleosporomycetidae</taxon>
        <taxon>Pleosporales</taxon>
        <taxon>Pleosporineae</taxon>
        <taxon>Phaeosphaeriaceae</taxon>
        <taxon>Ophiobolus</taxon>
    </lineage>
</organism>
<dbReference type="GO" id="GO:0016705">
    <property type="term" value="F:oxidoreductase activity, acting on paired donors, with incorporation or reduction of molecular oxygen"/>
    <property type="evidence" value="ECO:0007669"/>
    <property type="project" value="InterPro"/>
</dbReference>
<reference evidence="1" key="1">
    <citation type="journal article" date="2020" name="Stud. Mycol.">
        <title>101 Dothideomycetes genomes: a test case for predicting lifestyles and emergence of pathogens.</title>
        <authorList>
            <person name="Haridas S."/>
            <person name="Albert R."/>
            <person name="Binder M."/>
            <person name="Bloem J."/>
            <person name="Labutti K."/>
            <person name="Salamov A."/>
            <person name="Andreopoulos B."/>
            <person name="Baker S."/>
            <person name="Barry K."/>
            <person name="Bills G."/>
            <person name="Bluhm B."/>
            <person name="Cannon C."/>
            <person name="Castanera R."/>
            <person name="Culley D."/>
            <person name="Daum C."/>
            <person name="Ezra D."/>
            <person name="Gonzalez J."/>
            <person name="Henrissat B."/>
            <person name="Kuo A."/>
            <person name="Liang C."/>
            <person name="Lipzen A."/>
            <person name="Lutzoni F."/>
            <person name="Magnuson J."/>
            <person name="Mondo S."/>
            <person name="Nolan M."/>
            <person name="Ohm R."/>
            <person name="Pangilinan J."/>
            <person name="Park H.-J."/>
            <person name="Ramirez L."/>
            <person name="Alfaro M."/>
            <person name="Sun H."/>
            <person name="Tritt A."/>
            <person name="Yoshinaga Y."/>
            <person name="Zwiers L.-H."/>
            <person name="Turgeon B."/>
            <person name="Goodwin S."/>
            <person name="Spatafora J."/>
            <person name="Crous P."/>
            <person name="Grigoriev I."/>
        </authorList>
    </citation>
    <scope>NUCLEOTIDE SEQUENCE</scope>
    <source>
        <strain evidence="1">CBS 113818</strain>
    </source>
</reference>
<dbReference type="OrthoDB" id="1470350at2759"/>
<dbReference type="EMBL" id="MU006225">
    <property type="protein sequence ID" value="KAF2826760.1"/>
    <property type="molecule type" value="Genomic_DNA"/>
</dbReference>
<sequence>MTLASTAPLKIIAAIIYETFRMYAPISIALPRMVHRDGATVEDTCMPQDTKIGISQFATYRSMRSFTNSEECAPARLLNDTTYTRQALNPSTILIGHAQLHRPKLGLG</sequence>
<gene>
    <name evidence="1" type="ORF">CC86DRAFT_20345</name>
</gene>
<dbReference type="Pfam" id="PF00067">
    <property type="entry name" value="p450"/>
    <property type="match status" value="1"/>
</dbReference>
<dbReference type="GO" id="GO:0004497">
    <property type="term" value="F:monooxygenase activity"/>
    <property type="evidence" value="ECO:0007669"/>
    <property type="project" value="InterPro"/>
</dbReference>
<dbReference type="Gene3D" id="1.10.630.10">
    <property type="entry name" value="Cytochrome P450"/>
    <property type="match status" value="1"/>
</dbReference>
<accession>A0A6A7A0A6</accession>
<evidence type="ECO:0000313" key="1">
    <source>
        <dbReference type="EMBL" id="KAF2826760.1"/>
    </source>
</evidence>
<dbReference type="GO" id="GO:0020037">
    <property type="term" value="F:heme binding"/>
    <property type="evidence" value="ECO:0007669"/>
    <property type="project" value="InterPro"/>
</dbReference>
<proteinExistence type="predicted"/>
<protein>
    <submittedName>
        <fullName evidence="1">Uncharacterized protein</fullName>
    </submittedName>
</protein>
<dbReference type="Proteomes" id="UP000799424">
    <property type="component" value="Unassembled WGS sequence"/>
</dbReference>
<name>A0A6A7A0A6_9PLEO</name>
<dbReference type="GO" id="GO:0005506">
    <property type="term" value="F:iron ion binding"/>
    <property type="evidence" value="ECO:0007669"/>
    <property type="project" value="InterPro"/>
</dbReference>
<dbReference type="AlphaFoldDB" id="A0A6A7A0A6"/>
<keyword evidence="2" id="KW-1185">Reference proteome</keyword>
<dbReference type="SUPFAM" id="SSF48264">
    <property type="entry name" value="Cytochrome P450"/>
    <property type="match status" value="1"/>
</dbReference>
<evidence type="ECO:0000313" key="2">
    <source>
        <dbReference type="Proteomes" id="UP000799424"/>
    </source>
</evidence>
<dbReference type="InterPro" id="IPR001128">
    <property type="entry name" value="Cyt_P450"/>
</dbReference>